<evidence type="ECO:0000313" key="2">
    <source>
        <dbReference type="Proteomes" id="UP001589747"/>
    </source>
</evidence>
<dbReference type="RefSeq" id="WP_377494793.1">
    <property type="nucleotide sequence ID" value="NZ_JBHMDO010000022.1"/>
</dbReference>
<dbReference type="Proteomes" id="UP001589747">
    <property type="component" value="Unassembled WGS sequence"/>
</dbReference>
<dbReference type="InterPro" id="IPR006944">
    <property type="entry name" value="Phage/GTA_portal"/>
</dbReference>
<dbReference type="Pfam" id="PF04860">
    <property type="entry name" value="Phage_portal"/>
    <property type="match status" value="1"/>
</dbReference>
<name>A0ABV5KP78_9BACL</name>
<protein>
    <submittedName>
        <fullName evidence="1">Phage portal protein</fullName>
    </submittedName>
</protein>
<comment type="caution">
    <text evidence="1">The sequence shown here is derived from an EMBL/GenBank/DDBJ whole genome shotgun (WGS) entry which is preliminary data.</text>
</comment>
<gene>
    <name evidence="1" type="ORF">ACFFSY_13760</name>
</gene>
<evidence type="ECO:0000313" key="1">
    <source>
        <dbReference type="EMBL" id="MFB9326989.1"/>
    </source>
</evidence>
<dbReference type="EMBL" id="JBHMDO010000022">
    <property type="protein sequence ID" value="MFB9326989.1"/>
    <property type="molecule type" value="Genomic_DNA"/>
</dbReference>
<proteinExistence type="predicted"/>
<keyword evidence="2" id="KW-1185">Reference proteome</keyword>
<sequence>MAFIDNLKGLFWKGAEAKRARMLNGYVPIFSQFGQDIYASDVVQNCIHAIATEISKLQPRHIRTDGNGMQSTPNGALNRLFKFAPNELMTTREFLEKIVWLLYQNDNAFVFPVFDSTTGNDGQERRTYRAFYPLNPTRVEFLNDAAGVLLIKLYFNSGSDFTLRYSDIIHIRRKFGLNDMMGGGANGQPDNAALLKVLRINDAVLQGLEKGVKTSMSVRGILKIQTMTDTEGQRAEREKLERAIESGNSGIVALDLKGDYTPLVIDPKLIDKDTLGFLDSKILRWFSVSPPIISGDYTDEQYQAFYEKTLEPIVLGLGQAFSKTIFTQRELDVGNEIVFYGKDMMYLSTNAKLLLLKTAGEQGLLSDNQKLALIGYPPIQGGDRRTQSLNYMDTRLINAYQMAGKKKTTSKEEDEDG</sequence>
<organism evidence="1 2">
    <name type="scientific">Paenibacillus aurantiacus</name>
    <dbReference type="NCBI Taxonomy" id="1936118"/>
    <lineage>
        <taxon>Bacteria</taxon>
        <taxon>Bacillati</taxon>
        <taxon>Bacillota</taxon>
        <taxon>Bacilli</taxon>
        <taxon>Bacillales</taxon>
        <taxon>Paenibacillaceae</taxon>
        <taxon>Paenibacillus</taxon>
    </lineage>
</organism>
<reference evidence="1 2" key="1">
    <citation type="submission" date="2024-09" db="EMBL/GenBank/DDBJ databases">
        <authorList>
            <person name="Sun Q."/>
            <person name="Mori K."/>
        </authorList>
    </citation>
    <scope>NUCLEOTIDE SEQUENCE [LARGE SCALE GENOMIC DNA]</scope>
    <source>
        <strain evidence="1 2">TISTR 2452</strain>
    </source>
</reference>
<accession>A0ABV5KP78</accession>